<proteinExistence type="predicted"/>
<dbReference type="OrthoDB" id="769901at2"/>
<evidence type="ECO:0000313" key="1">
    <source>
        <dbReference type="EMBL" id="RCH56347.1"/>
    </source>
</evidence>
<organism evidence="1 2">
    <name type="scientific">Mucilaginibacter hurinus</name>
    <dbReference type="NCBI Taxonomy" id="2201324"/>
    <lineage>
        <taxon>Bacteria</taxon>
        <taxon>Pseudomonadati</taxon>
        <taxon>Bacteroidota</taxon>
        <taxon>Sphingobacteriia</taxon>
        <taxon>Sphingobacteriales</taxon>
        <taxon>Sphingobacteriaceae</taxon>
        <taxon>Mucilaginibacter</taxon>
    </lineage>
</organism>
<name>A0A367GSD2_9SPHI</name>
<gene>
    <name evidence="1" type="ORF">DJ568_00355</name>
</gene>
<dbReference type="Proteomes" id="UP000253209">
    <property type="component" value="Unassembled WGS sequence"/>
</dbReference>
<protein>
    <submittedName>
        <fullName evidence="1">Uncharacterized protein</fullName>
    </submittedName>
</protein>
<reference evidence="1 2" key="1">
    <citation type="submission" date="2018-05" db="EMBL/GenBank/DDBJ databases">
        <title>Mucilaginibacter hurinus sp. nov., isolated from briquette warehouse soil.</title>
        <authorList>
            <person name="Choi L."/>
        </authorList>
    </citation>
    <scope>NUCLEOTIDE SEQUENCE [LARGE SCALE GENOMIC DNA]</scope>
    <source>
        <strain evidence="1 2">ZR32</strain>
    </source>
</reference>
<comment type="caution">
    <text evidence="1">The sequence shown here is derived from an EMBL/GenBank/DDBJ whole genome shotgun (WGS) entry which is preliminary data.</text>
</comment>
<sequence length="80" mass="9135">MDSFTLAVRTNEEEHIFEVADYLHHDGERCKFKIYQAGELVASFEPDANGHLHVCKNPGGINNQVLHLLADKIEAHHFHE</sequence>
<keyword evidence="2" id="KW-1185">Reference proteome</keyword>
<evidence type="ECO:0000313" key="2">
    <source>
        <dbReference type="Proteomes" id="UP000253209"/>
    </source>
</evidence>
<dbReference type="RefSeq" id="WP_114003245.1">
    <property type="nucleotide sequence ID" value="NZ_QGDC01000001.1"/>
</dbReference>
<accession>A0A367GSD2</accession>
<dbReference type="EMBL" id="QGDC01000001">
    <property type="protein sequence ID" value="RCH56347.1"/>
    <property type="molecule type" value="Genomic_DNA"/>
</dbReference>
<dbReference type="AlphaFoldDB" id="A0A367GSD2"/>